<proteinExistence type="predicted"/>
<dbReference type="EMBL" id="VLLF01000001">
    <property type="protein sequence ID" value="TWI93426.1"/>
    <property type="molecule type" value="Genomic_DNA"/>
</dbReference>
<protein>
    <recommendedName>
        <fullName evidence="3">GIY-YIG domain-containing protein</fullName>
    </recommendedName>
</protein>
<evidence type="ECO:0000313" key="2">
    <source>
        <dbReference type="Proteomes" id="UP000320593"/>
    </source>
</evidence>
<dbReference type="AlphaFoldDB" id="A0A562TJU8"/>
<dbReference type="Proteomes" id="UP000320593">
    <property type="component" value="Unassembled WGS sequence"/>
</dbReference>
<name>A0A562TJU8_9HYPH</name>
<dbReference type="OrthoDB" id="9553412at2"/>
<gene>
    <name evidence="1" type="ORF">JM93_00983</name>
</gene>
<accession>A0A562TJU8</accession>
<organism evidence="1 2">
    <name type="scientific">Roseibium hamelinense</name>
    <dbReference type="NCBI Taxonomy" id="150831"/>
    <lineage>
        <taxon>Bacteria</taxon>
        <taxon>Pseudomonadati</taxon>
        <taxon>Pseudomonadota</taxon>
        <taxon>Alphaproteobacteria</taxon>
        <taxon>Hyphomicrobiales</taxon>
        <taxon>Stappiaceae</taxon>
        <taxon>Roseibium</taxon>
    </lineage>
</organism>
<evidence type="ECO:0008006" key="3">
    <source>
        <dbReference type="Google" id="ProtNLM"/>
    </source>
</evidence>
<reference evidence="1 2" key="1">
    <citation type="submission" date="2019-07" db="EMBL/GenBank/DDBJ databases">
        <title>Genomic Encyclopedia of Archaeal and Bacterial Type Strains, Phase II (KMG-II): from individual species to whole genera.</title>
        <authorList>
            <person name="Goeker M."/>
        </authorList>
    </citation>
    <scope>NUCLEOTIDE SEQUENCE [LARGE SCALE GENOMIC DNA]</scope>
    <source>
        <strain evidence="1 2">ATCC BAA-252</strain>
    </source>
</reference>
<evidence type="ECO:0000313" key="1">
    <source>
        <dbReference type="EMBL" id="TWI93426.1"/>
    </source>
</evidence>
<comment type="caution">
    <text evidence="1">The sequence shown here is derived from an EMBL/GenBank/DDBJ whole genome shotgun (WGS) entry which is preliminary data.</text>
</comment>
<dbReference type="RefSeq" id="WP_145340907.1">
    <property type="nucleotide sequence ID" value="NZ_SMLY01000062.1"/>
</dbReference>
<keyword evidence="2" id="KW-1185">Reference proteome</keyword>
<sequence length="231" mass="26014">MPTSYMIGYNLSVLSNLSGFVSRPLQHNDWTDAENYILPGSGIYLINNTNTSNFYVGIAQDFNDRFDTRHESAVHLGLGSDQMQLIQTFFGDVQAWNFNTDDDSRNALPVTLARNNYSAALGGTPVNLERLLIQAFLDMGFDGFTYNTNTKLARSKYVNNTGQPIVLFVRSVRPPDNFTTNQQYSGPNAIPLSLNRHWNFWAASLANGADTFQQENFNQDQMNMLSGWLDQ</sequence>